<evidence type="ECO:0000256" key="3">
    <source>
        <dbReference type="ARBA" id="ARBA00022898"/>
    </source>
</evidence>
<dbReference type="Pfam" id="PF01063">
    <property type="entry name" value="Aminotran_4"/>
    <property type="match status" value="1"/>
</dbReference>
<evidence type="ECO:0000313" key="7">
    <source>
        <dbReference type="Proteomes" id="UP000640335"/>
    </source>
</evidence>
<dbReference type="Proteomes" id="UP000640335">
    <property type="component" value="Unassembled WGS sequence"/>
</dbReference>
<dbReference type="PANTHER" id="PTHR42743">
    <property type="entry name" value="AMINO-ACID AMINOTRANSFERASE"/>
    <property type="match status" value="1"/>
</dbReference>
<keyword evidence="6" id="KW-0032">Aminotransferase</keyword>
<feature type="non-terminal residue" evidence="6">
    <location>
        <position position="1"/>
    </location>
</feature>
<dbReference type="GO" id="GO:0008483">
    <property type="term" value="F:transaminase activity"/>
    <property type="evidence" value="ECO:0007669"/>
    <property type="project" value="UniProtKB-KW"/>
</dbReference>
<evidence type="ECO:0000256" key="1">
    <source>
        <dbReference type="ARBA" id="ARBA00001933"/>
    </source>
</evidence>
<keyword evidence="7" id="KW-1185">Reference proteome</keyword>
<dbReference type="InterPro" id="IPR043132">
    <property type="entry name" value="BCAT-like_C"/>
</dbReference>
<dbReference type="InterPro" id="IPR036038">
    <property type="entry name" value="Aminotransferase-like"/>
</dbReference>
<comment type="similarity">
    <text evidence="2 4">Belongs to the class-IV pyridoxal-phosphate-dependent aminotransferase family.</text>
</comment>
<reference evidence="6 7" key="1">
    <citation type="submission" date="2020-08" db="EMBL/GenBank/DDBJ databases">
        <title>A Genomic Blueprint of the Chicken Gut Microbiome.</title>
        <authorList>
            <person name="Gilroy R."/>
            <person name="Ravi A."/>
            <person name="Getino M."/>
            <person name="Pursley I."/>
            <person name="Horton D.L."/>
            <person name="Alikhan N.-F."/>
            <person name="Baker D."/>
            <person name="Gharbi K."/>
            <person name="Hall N."/>
            <person name="Watson M."/>
            <person name="Adriaenssens E.M."/>
            <person name="Foster-Nyarko E."/>
            <person name="Jarju S."/>
            <person name="Secka A."/>
            <person name="Antonio M."/>
            <person name="Oren A."/>
            <person name="Chaudhuri R."/>
            <person name="La Ragione R.M."/>
            <person name="Hildebrand F."/>
            <person name="Pallen M.J."/>
        </authorList>
    </citation>
    <scope>NUCLEOTIDE SEQUENCE [LARGE SCALE GENOMIC DNA]</scope>
    <source>
        <strain evidence="6 7">Sa3CUN1</strain>
    </source>
</reference>
<organism evidence="6 7">
    <name type="scientific">Clostridium gallinarum</name>
    <dbReference type="NCBI Taxonomy" id="2762246"/>
    <lineage>
        <taxon>Bacteria</taxon>
        <taxon>Bacillati</taxon>
        <taxon>Bacillota</taxon>
        <taxon>Clostridia</taxon>
        <taxon>Eubacteriales</taxon>
        <taxon>Clostridiaceae</taxon>
        <taxon>Clostridium</taxon>
    </lineage>
</organism>
<proteinExistence type="inferred from homology"/>
<name>A0ABR8Q459_9CLOT</name>
<sequence>IKSINYLENILEREEAIKNGYDEVIFLNESGYLSEGSMSNIFIIKNNKIFTPDINQGLLPGIIRNFIVERYNVIEKRITLEELFNADEIFITNSILGIMKISKIENKILVENKLTNIIKEEYNQMIES</sequence>
<dbReference type="PROSITE" id="PS00770">
    <property type="entry name" value="AA_TRANSFER_CLASS_4"/>
    <property type="match status" value="1"/>
</dbReference>
<dbReference type="CDD" id="cd00449">
    <property type="entry name" value="PLPDE_IV"/>
    <property type="match status" value="1"/>
</dbReference>
<evidence type="ECO:0000256" key="5">
    <source>
        <dbReference type="RuleBase" id="RU004516"/>
    </source>
</evidence>
<dbReference type="Gene3D" id="3.20.10.10">
    <property type="entry name" value="D-amino Acid Aminotransferase, subunit A, domain 2"/>
    <property type="match status" value="1"/>
</dbReference>
<evidence type="ECO:0000256" key="4">
    <source>
        <dbReference type="RuleBase" id="RU004106"/>
    </source>
</evidence>
<dbReference type="InterPro" id="IPR018300">
    <property type="entry name" value="Aminotrans_IV_CS"/>
</dbReference>
<dbReference type="InterPro" id="IPR050571">
    <property type="entry name" value="Class-IV_PLP-Dep_Aminotrnsfr"/>
</dbReference>
<protein>
    <submittedName>
        <fullName evidence="6">Aminotransferase class IV family protein</fullName>
    </submittedName>
</protein>
<comment type="caution">
    <text evidence="6">The sequence shown here is derived from an EMBL/GenBank/DDBJ whole genome shotgun (WGS) entry which is preliminary data.</text>
</comment>
<accession>A0ABR8Q459</accession>
<dbReference type="InterPro" id="IPR001544">
    <property type="entry name" value="Aminotrans_IV"/>
</dbReference>
<keyword evidence="6" id="KW-0808">Transferase</keyword>
<evidence type="ECO:0000313" key="6">
    <source>
        <dbReference type="EMBL" id="MBD7915211.1"/>
    </source>
</evidence>
<evidence type="ECO:0000256" key="2">
    <source>
        <dbReference type="ARBA" id="ARBA00009320"/>
    </source>
</evidence>
<gene>
    <name evidence="6" type="ORF">H9660_08635</name>
</gene>
<dbReference type="EMBL" id="JACSQZ010000027">
    <property type="protein sequence ID" value="MBD7915211.1"/>
    <property type="molecule type" value="Genomic_DNA"/>
</dbReference>
<comment type="cofactor">
    <cofactor evidence="1 5">
        <name>pyridoxal 5'-phosphate</name>
        <dbReference type="ChEBI" id="CHEBI:597326"/>
    </cofactor>
</comment>
<dbReference type="RefSeq" id="WP_191749974.1">
    <property type="nucleotide sequence ID" value="NZ_JACSQZ010000027.1"/>
</dbReference>
<dbReference type="SUPFAM" id="SSF56752">
    <property type="entry name" value="D-aminoacid aminotransferase-like PLP-dependent enzymes"/>
    <property type="match status" value="1"/>
</dbReference>
<dbReference type="PANTHER" id="PTHR42743:SF11">
    <property type="entry name" value="AMINODEOXYCHORISMATE LYASE"/>
    <property type="match status" value="1"/>
</dbReference>
<keyword evidence="3 5" id="KW-0663">Pyridoxal phosphate</keyword>